<protein>
    <submittedName>
        <fullName evidence="2">Deaminase</fullName>
    </submittedName>
</protein>
<feature type="domain" description="Bacterial bifunctional deaminase-reductase C-terminal" evidence="1">
    <location>
        <begin position="3"/>
        <end position="177"/>
    </location>
</feature>
<dbReference type="EMBL" id="BMGP01000002">
    <property type="protein sequence ID" value="GGF18010.1"/>
    <property type="molecule type" value="Genomic_DNA"/>
</dbReference>
<accession>A0A917B216</accession>
<dbReference type="Gene3D" id="3.40.430.10">
    <property type="entry name" value="Dihydrofolate Reductase, subunit A"/>
    <property type="match status" value="1"/>
</dbReference>
<keyword evidence="3" id="KW-1185">Reference proteome</keyword>
<comment type="caution">
    <text evidence="2">The sequence shown here is derived from an EMBL/GenBank/DDBJ whole genome shotgun (WGS) entry which is preliminary data.</text>
</comment>
<dbReference type="Proteomes" id="UP000598775">
    <property type="component" value="Unassembled WGS sequence"/>
</dbReference>
<sequence length="185" mass="20269">MGKLIYSSIMSVDGFTVDAAGHFNWSAPDEVLHAFVNEVSRPLGTYLYGRRMYGVMSVWQTLDTADEPAVMADYQAIWRAADKIVYSSTLTEPSTPRTRIEPFFDADAVWALKQSTDADISIGGPGIAAHAIRAGLVDEYQLFVSPIAVGGGTPFFPSDARVPLTLLDHRRFEAGAVYLRYASAR</sequence>
<name>A0A917B216_9MICO</name>
<dbReference type="InterPro" id="IPR024072">
    <property type="entry name" value="DHFR-like_dom_sf"/>
</dbReference>
<organism evidence="2 3">
    <name type="scientific">Subtercola lobariae</name>
    <dbReference type="NCBI Taxonomy" id="1588641"/>
    <lineage>
        <taxon>Bacteria</taxon>
        <taxon>Bacillati</taxon>
        <taxon>Actinomycetota</taxon>
        <taxon>Actinomycetes</taxon>
        <taxon>Micrococcales</taxon>
        <taxon>Microbacteriaceae</taxon>
        <taxon>Subtercola</taxon>
    </lineage>
</organism>
<dbReference type="InterPro" id="IPR050765">
    <property type="entry name" value="Riboflavin_Biosynth_HTPR"/>
</dbReference>
<dbReference type="AlphaFoldDB" id="A0A917B216"/>
<dbReference type="PANTHER" id="PTHR38011:SF11">
    <property type="entry name" value="2,5-DIAMINO-6-RIBOSYLAMINO-4(3H)-PYRIMIDINONE 5'-PHOSPHATE REDUCTASE"/>
    <property type="match status" value="1"/>
</dbReference>
<dbReference type="PANTHER" id="PTHR38011">
    <property type="entry name" value="DIHYDROFOLATE REDUCTASE FAMILY PROTEIN (AFU_ORTHOLOGUE AFUA_8G06820)"/>
    <property type="match status" value="1"/>
</dbReference>
<dbReference type="Pfam" id="PF01872">
    <property type="entry name" value="RibD_C"/>
    <property type="match status" value="1"/>
</dbReference>
<proteinExistence type="predicted"/>
<dbReference type="SUPFAM" id="SSF53597">
    <property type="entry name" value="Dihydrofolate reductase-like"/>
    <property type="match status" value="1"/>
</dbReference>
<evidence type="ECO:0000313" key="2">
    <source>
        <dbReference type="EMBL" id="GGF18010.1"/>
    </source>
</evidence>
<reference evidence="2 3" key="1">
    <citation type="journal article" date="2014" name="Int. J. Syst. Evol. Microbiol.">
        <title>Complete genome sequence of Corynebacterium casei LMG S-19264T (=DSM 44701T), isolated from a smear-ripened cheese.</title>
        <authorList>
            <consortium name="US DOE Joint Genome Institute (JGI-PGF)"/>
            <person name="Walter F."/>
            <person name="Albersmeier A."/>
            <person name="Kalinowski J."/>
            <person name="Ruckert C."/>
        </authorList>
    </citation>
    <scope>NUCLEOTIDE SEQUENCE [LARGE SCALE GENOMIC DNA]</scope>
    <source>
        <strain evidence="2 3">CGMCC 1.12976</strain>
    </source>
</reference>
<dbReference type="RefSeq" id="WP_188674652.1">
    <property type="nucleotide sequence ID" value="NZ_BMGP01000002.1"/>
</dbReference>
<evidence type="ECO:0000259" key="1">
    <source>
        <dbReference type="Pfam" id="PF01872"/>
    </source>
</evidence>
<dbReference type="GO" id="GO:0009231">
    <property type="term" value="P:riboflavin biosynthetic process"/>
    <property type="evidence" value="ECO:0007669"/>
    <property type="project" value="InterPro"/>
</dbReference>
<evidence type="ECO:0000313" key="3">
    <source>
        <dbReference type="Proteomes" id="UP000598775"/>
    </source>
</evidence>
<dbReference type="GO" id="GO:0008703">
    <property type="term" value="F:5-amino-6-(5-phosphoribosylamino)uracil reductase activity"/>
    <property type="evidence" value="ECO:0007669"/>
    <property type="project" value="InterPro"/>
</dbReference>
<dbReference type="InterPro" id="IPR002734">
    <property type="entry name" value="RibDG_C"/>
</dbReference>
<gene>
    <name evidence="2" type="ORF">GCM10011399_09630</name>
</gene>